<dbReference type="AlphaFoldDB" id="A0A0C2CRE4"/>
<proteinExistence type="predicted"/>
<evidence type="ECO:0000313" key="2">
    <source>
        <dbReference type="EMBL" id="KIG12230.1"/>
    </source>
</evidence>
<reference evidence="2 3" key="1">
    <citation type="submission" date="2014-12" db="EMBL/GenBank/DDBJ databases">
        <title>Genome assembly of Enhygromyxa salina DSM 15201.</title>
        <authorList>
            <person name="Sharma G."/>
            <person name="Subramanian S."/>
        </authorList>
    </citation>
    <scope>NUCLEOTIDE SEQUENCE [LARGE SCALE GENOMIC DNA]</scope>
    <source>
        <strain evidence="2 3">DSM 15201</strain>
    </source>
</reference>
<evidence type="ECO:0000256" key="1">
    <source>
        <dbReference type="SAM" id="SignalP"/>
    </source>
</evidence>
<accession>A0A0C2CRE4</accession>
<feature type="signal peptide" evidence="1">
    <location>
        <begin position="1"/>
        <end position="25"/>
    </location>
</feature>
<feature type="chain" id="PRO_5002159265" description="Lipoprotein" evidence="1">
    <location>
        <begin position="26"/>
        <end position="68"/>
    </location>
</feature>
<evidence type="ECO:0008006" key="4">
    <source>
        <dbReference type="Google" id="ProtNLM"/>
    </source>
</evidence>
<keyword evidence="1" id="KW-0732">Signal</keyword>
<evidence type="ECO:0000313" key="3">
    <source>
        <dbReference type="Proteomes" id="UP000031599"/>
    </source>
</evidence>
<name>A0A0C2CRE4_9BACT</name>
<gene>
    <name evidence="2" type="ORF">DB30_01776</name>
</gene>
<dbReference type="RefSeq" id="WP_052558104.1">
    <property type="nucleotide sequence ID" value="NZ_JMCC02000143.1"/>
</dbReference>
<sequence length="68" mass="6896">MSGFTALVLVWAALGLAGCSVEVCAADLRNCAGERDGKAACVSDLCLASKAGTGKWDPASCPPERVKP</sequence>
<protein>
    <recommendedName>
        <fullName evidence="4">Lipoprotein</fullName>
    </recommendedName>
</protein>
<comment type="caution">
    <text evidence="2">The sequence shown here is derived from an EMBL/GenBank/DDBJ whole genome shotgun (WGS) entry which is preliminary data.</text>
</comment>
<dbReference type="Proteomes" id="UP000031599">
    <property type="component" value="Unassembled WGS sequence"/>
</dbReference>
<dbReference type="EMBL" id="JMCC02000143">
    <property type="protein sequence ID" value="KIG12230.1"/>
    <property type="molecule type" value="Genomic_DNA"/>
</dbReference>
<organism evidence="2 3">
    <name type="scientific">Enhygromyxa salina</name>
    <dbReference type="NCBI Taxonomy" id="215803"/>
    <lineage>
        <taxon>Bacteria</taxon>
        <taxon>Pseudomonadati</taxon>
        <taxon>Myxococcota</taxon>
        <taxon>Polyangia</taxon>
        <taxon>Nannocystales</taxon>
        <taxon>Nannocystaceae</taxon>
        <taxon>Enhygromyxa</taxon>
    </lineage>
</organism>